<dbReference type="GO" id="GO:0016853">
    <property type="term" value="F:isomerase activity"/>
    <property type="evidence" value="ECO:0007669"/>
    <property type="project" value="UniProtKB-KW"/>
</dbReference>
<dbReference type="Pfam" id="PF11716">
    <property type="entry name" value="MDMPI_N"/>
    <property type="match status" value="1"/>
</dbReference>
<protein>
    <submittedName>
        <fullName evidence="2">Maleylpyruvate isomerase N-terminal domain-containing protein</fullName>
    </submittedName>
</protein>
<dbReference type="EMBL" id="BAAAQB010000043">
    <property type="protein sequence ID" value="GAA2146304.1"/>
    <property type="molecule type" value="Genomic_DNA"/>
</dbReference>
<keyword evidence="3" id="KW-1185">Reference proteome</keyword>
<evidence type="ECO:0000313" key="3">
    <source>
        <dbReference type="Proteomes" id="UP001500102"/>
    </source>
</evidence>
<reference evidence="2 3" key="1">
    <citation type="journal article" date="2019" name="Int. J. Syst. Evol. Microbiol.">
        <title>The Global Catalogue of Microorganisms (GCM) 10K type strain sequencing project: providing services to taxonomists for standard genome sequencing and annotation.</title>
        <authorList>
            <consortium name="The Broad Institute Genomics Platform"/>
            <consortium name="The Broad Institute Genome Sequencing Center for Infectious Disease"/>
            <person name="Wu L."/>
            <person name="Ma J."/>
        </authorList>
    </citation>
    <scope>NUCLEOTIDE SEQUENCE [LARGE SCALE GENOMIC DNA]</scope>
    <source>
        <strain evidence="2 3">JCM 15921</strain>
    </source>
</reference>
<evidence type="ECO:0000313" key="2">
    <source>
        <dbReference type="EMBL" id="GAA2146304.1"/>
    </source>
</evidence>
<sequence length="204" mass="21139">MDAADIRYCYLGAARAFLDLVEHVPEAAWTRPALGEWDVRALTGHTSRALSTVETYLSTPASGDRLDGPVAYFLAIRGGVLPEAIAARGREAGEALGQDPAAAVRKLVDRVTELVAKTPDDAPVATAAGAMTLIDYLPTRSFELAVHGLDLARAIGLPPPDTLSPAIAASLELAGAIGARLPSAPDLLLLLTGRSGLPGNLSVV</sequence>
<accession>A0ABN2ZRF2</accession>
<dbReference type="SUPFAM" id="SSF109854">
    <property type="entry name" value="DinB/YfiT-like putative metalloenzymes"/>
    <property type="match status" value="1"/>
</dbReference>
<dbReference type="Proteomes" id="UP001500102">
    <property type="component" value="Unassembled WGS sequence"/>
</dbReference>
<organism evidence="2 3">
    <name type="scientific">Arthrobacter humicola</name>
    <dbReference type="NCBI Taxonomy" id="409291"/>
    <lineage>
        <taxon>Bacteria</taxon>
        <taxon>Bacillati</taxon>
        <taxon>Actinomycetota</taxon>
        <taxon>Actinomycetes</taxon>
        <taxon>Micrococcales</taxon>
        <taxon>Micrococcaceae</taxon>
        <taxon>Arthrobacter</taxon>
    </lineage>
</organism>
<dbReference type="InterPro" id="IPR024344">
    <property type="entry name" value="MDMPI_metal-binding"/>
</dbReference>
<evidence type="ECO:0000259" key="1">
    <source>
        <dbReference type="Pfam" id="PF11716"/>
    </source>
</evidence>
<dbReference type="Gene3D" id="1.20.120.450">
    <property type="entry name" value="dinb family like domain"/>
    <property type="match status" value="1"/>
</dbReference>
<dbReference type="InterPro" id="IPR017517">
    <property type="entry name" value="Maleyloyr_isom"/>
</dbReference>
<name>A0ABN2ZRF2_9MICC</name>
<gene>
    <name evidence="2" type="ORF">GCM10009825_39690</name>
</gene>
<dbReference type="InterPro" id="IPR034660">
    <property type="entry name" value="DinB/YfiT-like"/>
</dbReference>
<dbReference type="NCBIfam" id="TIGR03083">
    <property type="entry name" value="maleylpyruvate isomerase family mycothiol-dependent enzyme"/>
    <property type="match status" value="1"/>
</dbReference>
<feature type="domain" description="Mycothiol-dependent maleylpyruvate isomerase metal-binding" evidence="1">
    <location>
        <begin position="13"/>
        <end position="152"/>
    </location>
</feature>
<comment type="caution">
    <text evidence="2">The sequence shown here is derived from an EMBL/GenBank/DDBJ whole genome shotgun (WGS) entry which is preliminary data.</text>
</comment>
<proteinExistence type="predicted"/>
<dbReference type="RefSeq" id="WP_344368136.1">
    <property type="nucleotide sequence ID" value="NZ_BAAAQB010000043.1"/>
</dbReference>
<keyword evidence="2" id="KW-0413">Isomerase</keyword>